<proteinExistence type="predicted"/>
<evidence type="ECO:0008006" key="4">
    <source>
        <dbReference type="Google" id="ProtNLM"/>
    </source>
</evidence>
<name>A0A0P6XR62_9CHLR</name>
<keyword evidence="1" id="KW-1133">Transmembrane helix</keyword>
<reference evidence="2 3" key="1">
    <citation type="submission" date="2015-07" db="EMBL/GenBank/DDBJ databases">
        <title>Draft genome of Bellilinea caldifistulae DSM 17877.</title>
        <authorList>
            <person name="Hemp J."/>
            <person name="Ward L.M."/>
            <person name="Pace L.A."/>
            <person name="Fischer W.W."/>
        </authorList>
    </citation>
    <scope>NUCLEOTIDE SEQUENCE [LARGE SCALE GENOMIC DNA]</scope>
    <source>
        <strain evidence="2 3">GOMI-1</strain>
    </source>
</reference>
<protein>
    <recommendedName>
        <fullName evidence="4">DUF5667 domain-containing protein</fullName>
    </recommendedName>
</protein>
<dbReference type="RefSeq" id="WP_061914303.1">
    <property type="nucleotide sequence ID" value="NZ_DF967971.1"/>
</dbReference>
<dbReference type="STRING" id="360411.AC812_02575"/>
<dbReference type="AlphaFoldDB" id="A0A0P6XR62"/>
<evidence type="ECO:0000313" key="2">
    <source>
        <dbReference type="EMBL" id="KPL77751.1"/>
    </source>
</evidence>
<keyword evidence="1" id="KW-0472">Membrane</keyword>
<dbReference type="Proteomes" id="UP000050514">
    <property type="component" value="Unassembled WGS sequence"/>
</dbReference>
<comment type="caution">
    <text evidence="2">The sequence shown here is derived from an EMBL/GenBank/DDBJ whole genome shotgun (WGS) entry which is preliminary data.</text>
</comment>
<evidence type="ECO:0000313" key="3">
    <source>
        <dbReference type="Proteomes" id="UP000050514"/>
    </source>
</evidence>
<accession>A0A0P6XR62</accession>
<feature type="transmembrane region" description="Helical" evidence="1">
    <location>
        <begin position="7"/>
        <end position="29"/>
    </location>
</feature>
<keyword evidence="3" id="KW-1185">Reference proteome</keyword>
<evidence type="ECO:0000256" key="1">
    <source>
        <dbReference type="SAM" id="Phobius"/>
    </source>
</evidence>
<dbReference type="EMBL" id="LGHJ01000008">
    <property type="protein sequence ID" value="KPL77751.1"/>
    <property type="molecule type" value="Genomic_DNA"/>
</dbReference>
<gene>
    <name evidence="2" type="ORF">AC812_02575</name>
</gene>
<keyword evidence="1" id="KW-0812">Transmembrane</keyword>
<sequence>MNKPEEITISIWVLILPALAILLGIGWFASPRDENNRPLLLLPDVKAVEEYRRLANHWRDELRLVDGEIALILASNTSDLFSRSRQAQNTLEHNLRIIQEIDRHDPPATLVGLQEELKLVSQSYLEASRLALRWLSLPDPANHDQAQNKLVESRNMLSDMEASQWLEKRSP</sequence>
<organism evidence="2 3">
    <name type="scientific">Bellilinea caldifistulae</name>
    <dbReference type="NCBI Taxonomy" id="360411"/>
    <lineage>
        <taxon>Bacteria</taxon>
        <taxon>Bacillati</taxon>
        <taxon>Chloroflexota</taxon>
        <taxon>Anaerolineae</taxon>
        <taxon>Anaerolineales</taxon>
        <taxon>Anaerolineaceae</taxon>
        <taxon>Bellilinea</taxon>
    </lineage>
</organism>